<dbReference type="RefSeq" id="WP_323324280.1">
    <property type="nucleotide sequence ID" value="NZ_JAYFSI010000001.1"/>
</dbReference>
<accession>A0ABU5QYQ2</accession>
<proteinExistence type="predicted"/>
<reference evidence="1 2" key="1">
    <citation type="submission" date="2023-12" db="EMBL/GenBank/DDBJ databases">
        <title>Amycolatopsis sp. V23-08.</title>
        <authorList>
            <person name="Somphong A."/>
        </authorList>
    </citation>
    <scope>NUCLEOTIDE SEQUENCE [LARGE SCALE GENOMIC DNA]</scope>
    <source>
        <strain evidence="1 2">V23-08</strain>
    </source>
</reference>
<protein>
    <submittedName>
        <fullName evidence="1">Uncharacterized protein</fullName>
    </submittedName>
</protein>
<sequence>MREPEELWAALPGELRTEIDNLLAEGHTLHAILALREKSGLTPAPGITEGQGLVGFRNGDLHERGLLKPPPEVTVAGMLAAVAEQNLSPLAVEIIWDGDSRGWIPTLCVVVARPEHELVPLGMFPPYVGRTQPTEEASEKGQALAAALGVPFYFPLRDRPDIDQPHWWDRPGA</sequence>
<comment type="caution">
    <text evidence="1">The sequence shown here is derived from an EMBL/GenBank/DDBJ whole genome shotgun (WGS) entry which is preliminary data.</text>
</comment>
<evidence type="ECO:0000313" key="2">
    <source>
        <dbReference type="Proteomes" id="UP001304298"/>
    </source>
</evidence>
<dbReference type="Proteomes" id="UP001304298">
    <property type="component" value="Unassembled WGS sequence"/>
</dbReference>
<organism evidence="1 2">
    <name type="scientific">Amycolatopsis heterodermiae</name>
    <dbReference type="NCBI Taxonomy" id="3110235"/>
    <lineage>
        <taxon>Bacteria</taxon>
        <taxon>Bacillati</taxon>
        <taxon>Actinomycetota</taxon>
        <taxon>Actinomycetes</taxon>
        <taxon>Pseudonocardiales</taxon>
        <taxon>Pseudonocardiaceae</taxon>
        <taxon>Amycolatopsis</taxon>
    </lineage>
</organism>
<gene>
    <name evidence="1" type="ORF">VA596_05845</name>
</gene>
<dbReference type="EMBL" id="JAYFSI010000001">
    <property type="protein sequence ID" value="MEA5359051.1"/>
    <property type="molecule type" value="Genomic_DNA"/>
</dbReference>
<keyword evidence="2" id="KW-1185">Reference proteome</keyword>
<evidence type="ECO:0000313" key="1">
    <source>
        <dbReference type="EMBL" id="MEA5359051.1"/>
    </source>
</evidence>
<name>A0ABU5QYQ2_9PSEU</name>